<comment type="domain">
    <text evidence="4">The N- and C-terminal barrels adopt an identical fold despite having only 13% of conserved residues.</text>
</comment>
<dbReference type="InParanoid" id="A0A6P8SIE7"/>
<keyword evidence="6" id="KW-1185">Reference proteome</keyword>
<dbReference type="SUPFAM" id="SSF55394">
    <property type="entry name" value="Bactericidal permeability-increasing protein, BPI"/>
    <property type="match status" value="2"/>
</dbReference>
<proteinExistence type="inferred from homology"/>
<dbReference type="GeneID" id="117368887"/>
<dbReference type="InterPro" id="IPR017942">
    <property type="entry name" value="Lipid-bd_serum_glycop_N"/>
</dbReference>
<gene>
    <name evidence="7" type="primary">LOC117368887</name>
</gene>
<dbReference type="Pfam" id="PF01273">
    <property type="entry name" value="LBP_BPI_CETP"/>
    <property type="match status" value="1"/>
</dbReference>
<evidence type="ECO:0000313" key="7">
    <source>
        <dbReference type="RefSeq" id="XP_033818519.1"/>
    </source>
</evidence>
<keyword evidence="3 4" id="KW-0325">Glycoprotein</keyword>
<dbReference type="PANTHER" id="PTHR10504">
    <property type="entry name" value="BACTERICIDAL PERMEABILITY-INCREASING BPI PROTEIN-RELATED"/>
    <property type="match status" value="1"/>
</dbReference>
<dbReference type="GO" id="GO:0045087">
    <property type="term" value="P:innate immune response"/>
    <property type="evidence" value="ECO:0007669"/>
    <property type="project" value="UniProtKB-UniRule"/>
</dbReference>
<dbReference type="Gene3D" id="3.15.10.10">
    <property type="entry name" value="Bactericidal permeability-increasing protein, domain 1"/>
    <property type="match status" value="1"/>
</dbReference>
<dbReference type="PANTHER" id="PTHR10504:SF17">
    <property type="entry name" value="BPI FOLD-CONTAINING FAMILY C PROTEIN"/>
    <property type="match status" value="1"/>
</dbReference>
<dbReference type="Gene3D" id="3.15.20.10">
    <property type="entry name" value="Bactericidal permeability-increasing protein, domain 2"/>
    <property type="match status" value="1"/>
</dbReference>
<dbReference type="Proteomes" id="UP000515159">
    <property type="component" value="Chromosome 11"/>
</dbReference>
<keyword evidence="2 4" id="KW-1015">Disulfide bond</keyword>
<keyword evidence="4" id="KW-0391">Immunity</keyword>
<dbReference type="InterPro" id="IPR032942">
    <property type="entry name" value="BPI/LBP/Plunc"/>
</dbReference>
<keyword evidence="4" id="KW-0964">Secreted</keyword>
<accession>A0A6P8SIE7</accession>
<keyword evidence="4" id="KW-0044">Antibiotic</keyword>
<comment type="subunit">
    <text evidence="4">Monomer. Homodimer; disulfide-linked.</text>
</comment>
<dbReference type="AlphaFoldDB" id="A0A6P8SIE7"/>
<keyword evidence="4" id="KW-0929">Antimicrobial</keyword>
<evidence type="ECO:0000259" key="5">
    <source>
        <dbReference type="SMART" id="SM00328"/>
    </source>
</evidence>
<dbReference type="FunFam" id="3.15.10.10:FF:000001">
    <property type="entry name" value="phospholipid transfer protein-like"/>
    <property type="match status" value="1"/>
</dbReference>
<dbReference type="KEGG" id="gsh:117368887"/>
<dbReference type="InterPro" id="IPR017943">
    <property type="entry name" value="Bactericidal_perm-incr_a/b_dom"/>
</dbReference>
<comment type="function">
    <text evidence="4">The cytotoxic action of BPI is limited to many species of Gram-negative bacteria; this specificity may be explained by a strong affinity of the very basic N-terminal half for the negatively charged lipopolysaccharides that are unique to the Gram-negative bacterial outer envelope.</text>
</comment>
<dbReference type="Pfam" id="PF02886">
    <property type="entry name" value="LBP_BPI_CETP_C"/>
    <property type="match status" value="1"/>
</dbReference>
<evidence type="ECO:0000256" key="3">
    <source>
        <dbReference type="ARBA" id="ARBA00023180"/>
    </source>
</evidence>
<dbReference type="OrthoDB" id="9938407at2759"/>
<evidence type="ECO:0000313" key="6">
    <source>
        <dbReference type="Proteomes" id="UP000515159"/>
    </source>
</evidence>
<comment type="similarity">
    <text evidence="1">Belongs to the BPI/LBP/Plunc superfamily. BPI/LBP family.</text>
</comment>
<dbReference type="GO" id="GO:0050829">
    <property type="term" value="P:defense response to Gram-negative bacterium"/>
    <property type="evidence" value="ECO:0007669"/>
    <property type="project" value="UniProtKB-UniRule"/>
</dbReference>
<dbReference type="InterPro" id="IPR001124">
    <property type="entry name" value="Lipid-bd_serum_glycop_C"/>
</dbReference>
<dbReference type="SMART" id="SM00328">
    <property type="entry name" value="BPI1"/>
    <property type="match status" value="1"/>
</dbReference>
<evidence type="ECO:0000256" key="4">
    <source>
        <dbReference type="RuleBase" id="RU369039"/>
    </source>
</evidence>
<comment type="subcellular location">
    <subcellularLocation>
        <location evidence="4">Secreted</location>
    </subcellularLocation>
</comment>
<evidence type="ECO:0000256" key="2">
    <source>
        <dbReference type="ARBA" id="ARBA00023157"/>
    </source>
</evidence>
<keyword evidence="4" id="KW-0399">Innate immunity</keyword>
<keyword evidence="4" id="KW-0732">Signal</keyword>
<protein>
    <recommendedName>
        <fullName evidence="4">Bactericidal permeability-increasing protein</fullName>
        <shortName evidence="4">BPI</shortName>
    </recommendedName>
</protein>
<name>A0A6P8SIE7_GEOSA</name>
<dbReference type="GO" id="GO:0008289">
    <property type="term" value="F:lipid binding"/>
    <property type="evidence" value="ECO:0007669"/>
    <property type="project" value="InterPro"/>
</dbReference>
<dbReference type="RefSeq" id="XP_033818519.1">
    <property type="nucleotide sequence ID" value="XM_033962628.1"/>
</dbReference>
<evidence type="ECO:0000256" key="1">
    <source>
        <dbReference type="ARBA" id="ARBA00007292"/>
    </source>
</evidence>
<reference evidence="7" key="1">
    <citation type="submission" date="2025-08" db="UniProtKB">
        <authorList>
            <consortium name="RefSeq"/>
        </authorList>
    </citation>
    <scope>IDENTIFICATION</scope>
</reference>
<feature type="domain" description="Lipid-binding serum glycoprotein N-terminal" evidence="5">
    <location>
        <begin position="57"/>
        <end position="277"/>
    </location>
</feature>
<comment type="domain">
    <text evidence="4">The N-terminal region may be exposed to the interior of the granule, whereas the C-terminal portion may be embedded in the membrane. During phagocytosis and degranulation, proteases may be released and activated and cleave BPI at the junction of the N- and C-terminal portions of the molecule, providing controlled release of the N-terminal antibacterial fragment when bacteria are ingested.</text>
</comment>
<dbReference type="GO" id="GO:0005615">
    <property type="term" value="C:extracellular space"/>
    <property type="evidence" value="ECO:0007669"/>
    <property type="project" value="UniProtKB-UniRule"/>
</dbReference>
<organism evidence="6 7">
    <name type="scientific">Geotrypetes seraphini</name>
    <name type="common">Gaboon caecilian</name>
    <name type="synonym">Caecilia seraphini</name>
    <dbReference type="NCBI Taxonomy" id="260995"/>
    <lineage>
        <taxon>Eukaryota</taxon>
        <taxon>Metazoa</taxon>
        <taxon>Chordata</taxon>
        <taxon>Craniata</taxon>
        <taxon>Vertebrata</taxon>
        <taxon>Euteleostomi</taxon>
        <taxon>Amphibia</taxon>
        <taxon>Gymnophiona</taxon>
        <taxon>Geotrypetes</taxon>
    </lineage>
</organism>
<sequence>MVGFCFNCLCEVIPDFDSQEGHQEELTVDKMMIKVFCLVLLFSLNCSLDFNHGITMRVNQKCIDYVKNFGMEFLKKKLMNQMLPDMTGSTTKFGKGEFLLSGIKVEELQLPKSAALPKAPANIVVSIEDASVNASGNWKMHHWLVNNSGKFVLNLSNVAIKARLSTFWNDFRRPSVLLDDCQSSVGKAKVHFSGKRKWLYNLFSGFLDKPIRTNLNAKLCPKVKDIINSLNRKLDTFLVVTKPDAYIDIHYSLLEKPKTTDRYIDLYLMGKARPAGNPVEYALSPKPIPLPDDNNYMLYVGFPTDFFHTLAASYFMANALERTITPKDFPEAFWLSTDGYNHTFSEITLHYPEACPMEMIVMATQAPAVSLTPNSLTLTMFGFLKAYALLPDSLEPLFSMYLEADLCTHDLQMSQLNLTSNFILTR</sequence>